<proteinExistence type="predicted"/>
<dbReference type="InterPro" id="IPR057037">
    <property type="entry name" value="TPR_rep_actino"/>
</dbReference>
<accession>A0A3E2MT81</accession>
<gene>
    <name evidence="4" type="ORF">DAVIS_03586</name>
</gene>
<evidence type="ECO:0000313" key="4">
    <source>
        <dbReference type="EMBL" id="RFZ38347.1"/>
    </source>
</evidence>
<organism evidence="4 5">
    <name type="scientific">Mycobacterium marinum</name>
    <dbReference type="NCBI Taxonomy" id="1781"/>
    <lineage>
        <taxon>Bacteria</taxon>
        <taxon>Bacillati</taxon>
        <taxon>Actinomycetota</taxon>
        <taxon>Actinomycetes</taxon>
        <taxon>Mycobacteriales</taxon>
        <taxon>Mycobacteriaceae</taxon>
        <taxon>Mycobacterium</taxon>
        <taxon>Mycobacterium ulcerans group</taxon>
    </lineage>
</organism>
<evidence type="ECO:0000259" key="2">
    <source>
        <dbReference type="Pfam" id="PF22905"/>
    </source>
</evidence>
<comment type="caution">
    <text evidence="4">The sequence shown here is derived from an EMBL/GenBank/DDBJ whole genome shotgun (WGS) entry which is preliminary data.</text>
</comment>
<feature type="domain" description="TPR repeat" evidence="3">
    <location>
        <begin position="241"/>
        <end position="453"/>
    </location>
</feature>
<dbReference type="EMBL" id="PEDF01000117">
    <property type="protein sequence ID" value="RFZ38347.1"/>
    <property type="molecule type" value="Genomic_DNA"/>
</dbReference>
<reference evidence="4 5" key="1">
    <citation type="journal article" date="2018" name="Sci. Rep.">
        <title>Extensive genomic diversity among Mycobacterium marinum strains revealed by whole genome sequencing.</title>
        <authorList>
            <person name="Das S."/>
            <person name="Pettersson B.M."/>
            <person name="Behra P.R."/>
            <person name="Mallick A."/>
            <person name="Cheramie M."/>
            <person name="Ramesh M."/>
            <person name="Shirreff L."/>
            <person name="DuCote T."/>
            <person name="Dasgupta S."/>
            <person name="Ennis D.G."/>
            <person name="Kirsebom L.A."/>
        </authorList>
    </citation>
    <scope>NUCLEOTIDE SEQUENCE [LARGE SCALE GENOMIC DNA]</scope>
    <source>
        <strain evidence="4 5">Davis1</strain>
    </source>
</reference>
<feature type="compositionally biased region" description="Low complexity" evidence="1">
    <location>
        <begin position="743"/>
        <end position="760"/>
    </location>
</feature>
<dbReference type="Pfam" id="PF22905">
    <property type="entry name" value="Hydro_N_hd"/>
    <property type="match status" value="1"/>
</dbReference>
<evidence type="ECO:0000256" key="1">
    <source>
        <dbReference type="SAM" id="MobiDB-lite"/>
    </source>
</evidence>
<protein>
    <recommendedName>
        <fullName evidence="6">ESX-1 secretion-associated protein EspA/EspE-like domain-containing protein</fullName>
    </recommendedName>
</protein>
<dbReference type="Pfam" id="PF23275">
    <property type="entry name" value="TPR_23"/>
    <property type="match status" value="1"/>
</dbReference>
<dbReference type="RefSeq" id="WP_117432727.1">
    <property type="nucleotide sequence ID" value="NZ_BQLC01000010.1"/>
</dbReference>
<evidence type="ECO:0000259" key="3">
    <source>
        <dbReference type="Pfam" id="PF23275"/>
    </source>
</evidence>
<sequence length="780" mass="82593">MQLRYISIPLLIAEAGGDPWAIDQSLQAGRPAQISDLGAAFHAAGRCTAEADAAFDQARRRFEEAWNRQNGEHPINDSAEVQRVAQSLGAQSLELPKIGVDLENIAAALAEVQRSSSGKIAGLEGQLRRLDDEIGQAVMLERNHQLTAEDKAALDAFMHACEDDAIRDTQAALAELNSIRDGYSNFLRTAEKSLAVDGFDPARIWGADNHEPESAEQAEQDVHDALAGDQGAAGRVNAVLGSITPDQLAGKVPLTAEQASVFSQLQAQEHGMSVEALAAAEQRLGAQRAMIADSWQLMSNPNISFPKTPLTVGAKQGSDTVKGGVTQLPESVQQALNSPGALFTHQMDDIAGIVKDGDKGFQTNTELDRAMIQKASVMMDTPIWHADPASQGQDVERDPVLDPTVSNVLSAVSPDHQVVHDTFTGADHDKFLKNITHHYWKDNGQGVGSLFLWTGDPAVVQGPEEGIAADTAHAYSSYIGRNQQELLHLPGNHTLGQVNPNLVRDMGHGLGPYVNNIAETSGGLPGFGKPLDQDPLSGALPVAKGVFSVLSSDNEAAQYFNGQAYAQAVLHEGAFADGPTHSGYNKHLFDAATLRALVDVGAHNGFQANEDNGYHQDVSEYQSKKSAYETGLQGLTGAGGFVPGVGRIAGPTIGVLGQNLENGILGPAPTAPTENPMQPMSLGMAGQEILNAMLGAGHTVTGLPPGYIVYDEDHLSGRLATLEELEPQGVTPGDYSSVIGPALSQSLEPRPPSESLSPDEALVSRYDDVVGVPHPGQGRK</sequence>
<feature type="domain" description="Predicted hydrolase N-terminal" evidence="2">
    <location>
        <begin position="1"/>
        <end position="194"/>
    </location>
</feature>
<dbReference type="Proteomes" id="UP000257451">
    <property type="component" value="Unassembled WGS sequence"/>
</dbReference>
<feature type="region of interest" description="Disordered" evidence="1">
    <location>
        <begin position="728"/>
        <end position="780"/>
    </location>
</feature>
<name>A0A3E2MT81_MYCMR</name>
<evidence type="ECO:0000313" key="5">
    <source>
        <dbReference type="Proteomes" id="UP000257451"/>
    </source>
</evidence>
<dbReference type="InterPro" id="IPR054469">
    <property type="entry name" value="Pred_hydrolase_N"/>
</dbReference>
<evidence type="ECO:0008006" key="6">
    <source>
        <dbReference type="Google" id="ProtNLM"/>
    </source>
</evidence>
<dbReference type="AlphaFoldDB" id="A0A3E2MT81"/>